<sequence length="76" mass="7839">MPITYLSGLAATERTTRANFHLGVSLSFVAGALNAGGFLAIGQYTSHMTGIVSSAADHLVLVVISAAPSIRQARLP</sequence>
<dbReference type="AlphaFoldDB" id="A0A418WVR9"/>
<dbReference type="Pfam" id="PF06912">
    <property type="entry name" value="DUF1275"/>
    <property type="match status" value="1"/>
</dbReference>
<evidence type="ECO:0000256" key="1">
    <source>
        <dbReference type="SAM" id="Phobius"/>
    </source>
</evidence>
<protein>
    <submittedName>
        <fullName evidence="2">DUF1275 domain-containing protein</fullName>
    </submittedName>
</protein>
<name>A0A418WVR9_9BURK</name>
<comment type="caution">
    <text evidence="2">The sequence shown here is derived from an EMBL/GenBank/DDBJ whole genome shotgun (WGS) entry which is preliminary data.</text>
</comment>
<keyword evidence="1" id="KW-0472">Membrane</keyword>
<keyword evidence="1" id="KW-1133">Transmembrane helix</keyword>
<dbReference type="Proteomes" id="UP000285190">
    <property type="component" value="Unassembled WGS sequence"/>
</dbReference>
<reference evidence="2 3" key="1">
    <citation type="submission" date="2018-09" db="EMBL/GenBank/DDBJ databases">
        <authorList>
            <person name="Zhu H."/>
        </authorList>
    </citation>
    <scope>NUCLEOTIDE SEQUENCE [LARGE SCALE GENOMIC DNA]</scope>
    <source>
        <strain evidence="2 3">K2R10-39</strain>
    </source>
</reference>
<keyword evidence="3" id="KW-1185">Reference proteome</keyword>
<accession>A0A418WVR9</accession>
<proteinExistence type="predicted"/>
<dbReference type="InterPro" id="IPR010699">
    <property type="entry name" value="DUF1275"/>
</dbReference>
<feature type="transmembrane region" description="Helical" evidence="1">
    <location>
        <begin position="20"/>
        <end position="41"/>
    </location>
</feature>
<gene>
    <name evidence="2" type="ORF">D3870_20330</name>
</gene>
<dbReference type="EMBL" id="QYUN01000003">
    <property type="protein sequence ID" value="RJF96748.1"/>
    <property type="molecule type" value="Genomic_DNA"/>
</dbReference>
<evidence type="ECO:0000313" key="2">
    <source>
        <dbReference type="EMBL" id="RJF96748.1"/>
    </source>
</evidence>
<dbReference type="OrthoDB" id="270162at2"/>
<keyword evidence="1" id="KW-0812">Transmembrane</keyword>
<organism evidence="2 3">
    <name type="scientific">Noviherbaspirillum cavernae</name>
    <dbReference type="NCBI Taxonomy" id="2320862"/>
    <lineage>
        <taxon>Bacteria</taxon>
        <taxon>Pseudomonadati</taxon>
        <taxon>Pseudomonadota</taxon>
        <taxon>Betaproteobacteria</taxon>
        <taxon>Burkholderiales</taxon>
        <taxon>Oxalobacteraceae</taxon>
        <taxon>Noviherbaspirillum</taxon>
    </lineage>
</organism>
<evidence type="ECO:0000313" key="3">
    <source>
        <dbReference type="Proteomes" id="UP000285190"/>
    </source>
</evidence>